<name>A0A0S7XN70_9BACT</name>
<dbReference type="SUPFAM" id="SSF51445">
    <property type="entry name" value="(Trans)glycosidases"/>
    <property type="match status" value="1"/>
</dbReference>
<feature type="signal peptide" evidence="1">
    <location>
        <begin position="1"/>
        <end position="19"/>
    </location>
</feature>
<dbReference type="InterPro" id="IPR017853">
    <property type="entry name" value="GH"/>
</dbReference>
<gene>
    <name evidence="2" type="ORF">AMK68_02770</name>
</gene>
<evidence type="ECO:0000313" key="3">
    <source>
        <dbReference type="Proteomes" id="UP000052020"/>
    </source>
</evidence>
<dbReference type="Gene3D" id="3.20.20.80">
    <property type="entry name" value="Glycosidases"/>
    <property type="match status" value="1"/>
</dbReference>
<dbReference type="AlphaFoldDB" id="A0A0S7XN70"/>
<accession>A0A0S7XN70</accession>
<evidence type="ECO:0000313" key="2">
    <source>
        <dbReference type="EMBL" id="KPJ63936.1"/>
    </source>
</evidence>
<feature type="chain" id="PRO_5006640155" description="Glycoside hydrolase family 42 N-terminal domain-containing protein" evidence="1">
    <location>
        <begin position="20"/>
        <end position="551"/>
    </location>
</feature>
<reference evidence="2 3" key="1">
    <citation type="journal article" date="2015" name="Microbiome">
        <title>Genomic resolution of linkages in carbon, nitrogen, and sulfur cycling among widespread estuary sediment bacteria.</title>
        <authorList>
            <person name="Baker B.J."/>
            <person name="Lazar C.S."/>
            <person name="Teske A.P."/>
            <person name="Dick G.J."/>
        </authorList>
    </citation>
    <scope>NUCLEOTIDE SEQUENCE [LARGE SCALE GENOMIC DNA]</scope>
    <source>
        <strain evidence="2">DG_56</strain>
    </source>
</reference>
<sequence length="551" mass="63375">MRLLSLTISLIGVSAVAGAATKEEPQRFLRQYRHSWCPYALPRETSLAEIEKVARLGFDTVGVSFVAPYNSGDIDFSRLDEAVRMIAERGQQVVLFLAPRFLDSEGVADQLDNGKIIQHVWDKNPNYSMIDIFDPVQRRKFVDWLKRCAVRYGKDDRVAAFVLGWGYQGETGFYNGDWNTKFEWMGSECAGYSPHALAEFNKWRTKKTLPEVAALPLPSLTEQSDDYVLFHRFRSEFIRNVFHREMIGAVKQHTQLAVGIYAYIAASTDSYARDWTDAPNADFYRSAGSTASFDMTRTLIDSGIGWEDSLLHDGKWNFTAACMERDQARQIAKGGVFHAMYVRVYETEPQWENGVFDKVVVFLKTQELDKGIRRTKATVALFQPTWGAAALPGRSEAQKFLPKVEYWHYLDKMIGLAESFGLPYDLVTEWDLLDAARLKRFQHIIVPMWELIPKVVGKVRYRKLANDKRVVRIPLKEWALTRSEFRDVLKQAGIKTRLDFDSDKILAGRTHNLVYNWDEKPIQVRVPEREDDITLQPYQYLFVDPKAETAE</sequence>
<organism evidence="2 3">
    <name type="scientific">candidate division KD3-62 bacterium DG_56</name>
    <dbReference type="NCBI Taxonomy" id="1704032"/>
    <lineage>
        <taxon>Bacteria</taxon>
        <taxon>candidate division KD3-62</taxon>
    </lineage>
</organism>
<comment type="caution">
    <text evidence="2">The sequence shown here is derived from an EMBL/GenBank/DDBJ whole genome shotgun (WGS) entry which is preliminary data.</text>
</comment>
<dbReference type="Proteomes" id="UP000052020">
    <property type="component" value="Unassembled WGS sequence"/>
</dbReference>
<proteinExistence type="predicted"/>
<keyword evidence="1" id="KW-0732">Signal</keyword>
<protein>
    <recommendedName>
        <fullName evidence="4">Glycoside hydrolase family 42 N-terminal domain-containing protein</fullName>
    </recommendedName>
</protein>
<dbReference type="EMBL" id="LIZY01000053">
    <property type="protein sequence ID" value="KPJ63936.1"/>
    <property type="molecule type" value="Genomic_DNA"/>
</dbReference>
<evidence type="ECO:0008006" key="4">
    <source>
        <dbReference type="Google" id="ProtNLM"/>
    </source>
</evidence>
<evidence type="ECO:0000256" key="1">
    <source>
        <dbReference type="SAM" id="SignalP"/>
    </source>
</evidence>